<reference evidence="2" key="1">
    <citation type="submission" date="2022-11" db="UniProtKB">
        <authorList>
            <consortium name="WormBaseParasite"/>
        </authorList>
    </citation>
    <scope>IDENTIFICATION</scope>
</reference>
<accession>A0AC34F4D7</accession>
<dbReference type="Proteomes" id="UP000887579">
    <property type="component" value="Unplaced"/>
</dbReference>
<protein>
    <submittedName>
        <fullName evidence="2">Trehalase</fullName>
    </submittedName>
</protein>
<proteinExistence type="predicted"/>
<name>A0AC34F4D7_9BILA</name>
<organism evidence="1 2">
    <name type="scientific">Panagrolaimus sp. ES5</name>
    <dbReference type="NCBI Taxonomy" id="591445"/>
    <lineage>
        <taxon>Eukaryota</taxon>
        <taxon>Metazoa</taxon>
        <taxon>Ecdysozoa</taxon>
        <taxon>Nematoda</taxon>
        <taxon>Chromadorea</taxon>
        <taxon>Rhabditida</taxon>
        <taxon>Tylenchina</taxon>
        <taxon>Panagrolaimomorpha</taxon>
        <taxon>Panagrolaimoidea</taxon>
        <taxon>Panagrolaimidae</taxon>
        <taxon>Panagrolaimus</taxon>
    </lineage>
</organism>
<dbReference type="WBParaSite" id="ES5_v2.g11876.t1">
    <property type="protein sequence ID" value="ES5_v2.g11876.t1"/>
    <property type="gene ID" value="ES5_v2.g11876"/>
</dbReference>
<evidence type="ECO:0000313" key="1">
    <source>
        <dbReference type="Proteomes" id="UP000887579"/>
    </source>
</evidence>
<evidence type="ECO:0000313" key="2">
    <source>
        <dbReference type="WBParaSite" id="ES5_v2.g11876.t1"/>
    </source>
</evidence>
<sequence length="643" mass="74760">MKLCFFFISSILLFFVPSLTARPAEIQNAQDVQPGEVVQVCDETNSKNWFIYCSGRMIEAAMTLHLYADSKTYTDRPLLRPPGDVLKDFNEEFPEGQEINKEKLQAFMDKNFAGKDDELERCELTDWTENPPLIDTIRDESMRKWALNLHEIWKDLCRKIKNEVREKPDHYSLLYVPSQFIVPGGRFKEYYYWDAYWIIKGLIASGMHQTVKDMIINLVYLVENHGFIPNGGRVYYLRRSQPPFLIPMVYDYFEATGDITFVNEILPTLEKELNFWYENRQTNVSLVGEEVQVFRYNSASNVPRPESYREDMLLVQNVNDTTEKRKIWSNLASAAESGWDFSSRWFKDLHNLSTIDTSNVLPVDLNAFMCGNLNMLSFLFEKSGATTKAENYQRKYENFKRIFQTVFYVAKEKGWYDFNLRNASHNINFYPSMLTPLFTNCYHSLDVSTVEEMFEHMEKEGAFKYKGGVPSSLLTTDQQWDFPNGWSPSNHMIVEGLRKTDSPKLQQKAFEIAEKWVLSNYFVYTKTSNMWEKYNVNGSYPDAGSGGEYVVQSGFGWTNGAILDLLITYSDRMYFPQLNQVVAESKTIGEIQNQLDEIQSVDSMAQKQLDTKIFNNSAHSLSTNFKFLALILCVYRNFLAFSF</sequence>